<dbReference type="Gene3D" id="3.30.450.20">
    <property type="entry name" value="PAS domain"/>
    <property type="match status" value="2"/>
</dbReference>
<evidence type="ECO:0000256" key="3">
    <source>
        <dbReference type="PROSITE-ProRule" id="PRU00284"/>
    </source>
</evidence>
<dbReference type="PROSITE" id="PS50112">
    <property type="entry name" value="PAS"/>
    <property type="match status" value="1"/>
</dbReference>
<dbReference type="RefSeq" id="WP_207349305.1">
    <property type="nucleotide sequence ID" value="NZ_JAFMPY010000003.1"/>
</dbReference>
<dbReference type="Pfam" id="PF00015">
    <property type="entry name" value="MCPsignal"/>
    <property type="match status" value="1"/>
</dbReference>
<dbReference type="SMART" id="SM00283">
    <property type="entry name" value="MA"/>
    <property type="match status" value="1"/>
</dbReference>
<name>A0ABS3J107_9HYPH</name>
<dbReference type="InterPro" id="IPR000700">
    <property type="entry name" value="PAS-assoc_C"/>
</dbReference>
<evidence type="ECO:0000259" key="8">
    <source>
        <dbReference type="PROSITE" id="PS50885"/>
    </source>
</evidence>
<feature type="domain" description="HAMP" evidence="8">
    <location>
        <begin position="243"/>
        <end position="295"/>
    </location>
</feature>
<dbReference type="SUPFAM" id="SSF55785">
    <property type="entry name" value="PYP-like sensor domain (PAS domain)"/>
    <property type="match status" value="2"/>
</dbReference>
<dbReference type="PROSITE" id="PS50111">
    <property type="entry name" value="CHEMOTAXIS_TRANSDUC_2"/>
    <property type="match status" value="1"/>
</dbReference>
<feature type="domain" description="PAS" evidence="6">
    <location>
        <begin position="143"/>
        <end position="181"/>
    </location>
</feature>
<dbReference type="NCBIfam" id="TIGR00229">
    <property type="entry name" value="sensory_box"/>
    <property type="match status" value="1"/>
</dbReference>
<comment type="caution">
    <text evidence="9">The sequence shown here is derived from an EMBL/GenBank/DDBJ whole genome shotgun (WGS) entry which is preliminary data.</text>
</comment>
<dbReference type="PRINTS" id="PR00260">
    <property type="entry name" value="CHEMTRNSDUCR"/>
</dbReference>
<dbReference type="InterPro" id="IPR000014">
    <property type="entry name" value="PAS"/>
</dbReference>
<dbReference type="InterPro" id="IPR004089">
    <property type="entry name" value="MCPsignal_dom"/>
</dbReference>
<evidence type="ECO:0000256" key="4">
    <source>
        <dbReference type="SAM" id="MobiDB-lite"/>
    </source>
</evidence>
<keyword evidence="10" id="KW-1185">Reference proteome</keyword>
<feature type="domain" description="PAC" evidence="7">
    <location>
        <begin position="202"/>
        <end position="254"/>
    </location>
</feature>
<gene>
    <name evidence="9" type="ORF">J1C47_03350</name>
</gene>
<dbReference type="InterPro" id="IPR004090">
    <property type="entry name" value="Chemotax_Me-accpt_rcpt"/>
</dbReference>
<evidence type="ECO:0000313" key="10">
    <source>
        <dbReference type="Proteomes" id="UP000664288"/>
    </source>
</evidence>
<dbReference type="InterPro" id="IPR035965">
    <property type="entry name" value="PAS-like_dom_sf"/>
</dbReference>
<dbReference type="SUPFAM" id="SSF58104">
    <property type="entry name" value="Methyl-accepting chemotaxis protein (MCP) signaling domain"/>
    <property type="match status" value="1"/>
</dbReference>
<dbReference type="EMBL" id="JAFMPY010000003">
    <property type="protein sequence ID" value="MBO0902663.1"/>
    <property type="molecule type" value="Genomic_DNA"/>
</dbReference>
<evidence type="ECO:0000259" key="7">
    <source>
        <dbReference type="PROSITE" id="PS50113"/>
    </source>
</evidence>
<sequence length="601" mass="63683">MFNLSRAQVADANDLLAAIEKTAVVIDFDLDGTILRTNGTFFERYDYSPAELRSLNQATLREEAGRDDVFWAELAAGNARNGTLRLRRKGGGHARLEAAFYPVRNRRGKLVKITALAREDAGLRRQIAEMEGKLAAISRFQAVLEFSPEGMVLDANPNALTLLGFERSEVVGRHHRELVEPALAASEEYRAFWQKLGRGEFVAGEFRRIAKGGRLVHMQASYNPVHDADGKVLKIVKFATDVTDRVESVGAIGKGLGRLAEGDLGQRIETRFDAALEPVRVDFNQSLATLEGALVEVGEAAATIDAAVAELGTCSDHLAERTERQAASVEETAAAITEMSGNVKISATNAEQAGNVVARAKAEAERSGQIVAKAVASMSAIEQSSQKITSIIGVIDEIAFQTNLLALNAGVEAARAGAAGKGFAVVAQEVRELAQRSAMAAKEIKTLINASSAQVADGVELVGETGDALAAIVGEVETIDEKVQAIVAAARQQAEGLAEISKAVGSIDLGTQQNASMAEEATAACHHLSVETRRLSELLGRFRLSDAERAPARPFAANDGATRRRGPVAVASSQATAIGAKTSPARNLIRDVADAFASPGA</sequence>
<dbReference type="Gene3D" id="1.10.287.950">
    <property type="entry name" value="Methyl-accepting chemotaxis protein"/>
    <property type="match status" value="1"/>
</dbReference>
<dbReference type="SMART" id="SM00086">
    <property type="entry name" value="PAC"/>
    <property type="match status" value="2"/>
</dbReference>
<dbReference type="InterPro" id="IPR013656">
    <property type="entry name" value="PAS_4"/>
</dbReference>
<reference evidence="9 10" key="1">
    <citation type="submission" date="2021-03" db="EMBL/GenBank/DDBJ databases">
        <title>Whole genome sequence of Jiella sp. MQZ13P-4.</title>
        <authorList>
            <person name="Tuo L."/>
        </authorList>
    </citation>
    <scope>NUCLEOTIDE SEQUENCE [LARGE SCALE GENOMIC DNA]</scope>
    <source>
        <strain evidence="9 10">MQZ13P-4</strain>
    </source>
</reference>
<dbReference type="Pfam" id="PF13426">
    <property type="entry name" value="PAS_9"/>
    <property type="match status" value="1"/>
</dbReference>
<proteinExistence type="inferred from homology"/>
<dbReference type="InterPro" id="IPR001610">
    <property type="entry name" value="PAC"/>
</dbReference>
<dbReference type="PROSITE" id="PS50113">
    <property type="entry name" value="PAC"/>
    <property type="match status" value="1"/>
</dbReference>
<accession>A0ABS3J107</accession>
<feature type="domain" description="Methyl-accepting transducer" evidence="5">
    <location>
        <begin position="300"/>
        <end position="529"/>
    </location>
</feature>
<organism evidence="9 10">
    <name type="scientific">Jiella sonneratiae</name>
    <dbReference type="NCBI Taxonomy" id="2816856"/>
    <lineage>
        <taxon>Bacteria</taxon>
        <taxon>Pseudomonadati</taxon>
        <taxon>Pseudomonadota</taxon>
        <taxon>Alphaproteobacteria</taxon>
        <taxon>Hyphomicrobiales</taxon>
        <taxon>Aurantimonadaceae</taxon>
        <taxon>Jiella</taxon>
    </lineage>
</organism>
<dbReference type="Proteomes" id="UP000664288">
    <property type="component" value="Unassembled WGS sequence"/>
</dbReference>
<evidence type="ECO:0000256" key="1">
    <source>
        <dbReference type="ARBA" id="ARBA00022500"/>
    </source>
</evidence>
<evidence type="ECO:0000313" key="9">
    <source>
        <dbReference type="EMBL" id="MBO0902663.1"/>
    </source>
</evidence>
<keyword evidence="1" id="KW-0145">Chemotaxis</keyword>
<evidence type="ECO:0000256" key="2">
    <source>
        <dbReference type="ARBA" id="ARBA00029447"/>
    </source>
</evidence>
<dbReference type="InterPro" id="IPR003660">
    <property type="entry name" value="HAMP_dom"/>
</dbReference>
<dbReference type="PANTHER" id="PTHR43531:SF11">
    <property type="entry name" value="METHYL-ACCEPTING CHEMOTAXIS PROTEIN 3"/>
    <property type="match status" value="1"/>
</dbReference>
<dbReference type="PROSITE" id="PS50885">
    <property type="entry name" value="HAMP"/>
    <property type="match status" value="1"/>
</dbReference>
<dbReference type="PANTHER" id="PTHR43531">
    <property type="entry name" value="PROTEIN ICFG"/>
    <property type="match status" value="1"/>
</dbReference>
<protein>
    <submittedName>
        <fullName evidence="9">PAS domain-containing methyl-accepting chemotaxis protein</fullName>
    </submittedName>
</protein>
<evidence type="ECO:0000259" key="5">
    <source>
        <dbReference type="PROSITE" id="PS50111"/>
    </source>
</evidence>
<dbReference type="InterPro" id="IPR051310">
    <property type="entry name" value="MCP_chemotaxis"/>
</dbReference>
<comment type="similarity">
    <text evidence="2">Belongs to the methyl-accepting chemotaxis (MCP) protein family.</text>
</comment>
<keyword evidence="3" id="KW-0807">Transducer</keyword>
<feature type="region of interest" description="Disordered" evidence="4">
    <location>
        <begin position="553"/>
        <end position="576"/>
    </location>
</feature>
<dbReference type="CDD" id="cd00130">
    <property type="entry name" value="PAS"/>
    <property type="match status" value="2"/>
</dbReference>
<dbReference type="Pfam" id="PF08448">
    <property type="entry name" value="PAS_4"/>
    <property type="match status" value="1"/>
</dbReference>
<evidence type="ECO:0000259" key="6">
    <source>
        <dbReference type="PROSITE" id="PS50112"/>
    </source>
</evidence>